<dbReference type="InterPro" id="IPR000175">
    <property type="entry name" value="Na/ntran_symport"/>
</dbReference>
<dbReference type="GO" id="GO:0016020">
    <property type="term" value="C:membrane"/>
    <property type="evidence" value="ECO:0007669"/>
    <property type="project" value="UniProtKB-SubCell"/>
</dbReference>
<evidence type="ECO:0000256" key="5">
    <source>
        <dbReference type="ARBA" id="ARBA00023136"/>
    </source>
</evidence>
<keyword evidence="2 6" id="KW-0813">Transport</keyword>
<dbReference type="Pfam" id="PF00209">
    <property type="entry name" value="SNF"/>
    <property type="match status" value="2"/>
</dbReference>
<proteinExistence type="inferred from homology"/>
<gene>
    <name evidence="9" type="ORF">C884_01745</name>
</gene>
<feature type="transmembrane region" description="Helical" evidence="8">
    <location>
        <begin position="405"/>
        <end position="427"/>
    </location>
</feature>
<evidence type="ECO:0000256" key="3">
    <source>
        <dbReference type="ARBA" id="ARBA00022692"/>
    </source>
</evidence>
<feature type="transmembrane region" description="Helical" evidence="8">
    <location>
        <begin position="367"/>
        <end position="385"/>
    </location>
</feature>
<dbReference type="SUPFAM" id="SSF161070">
    <property type="entry name" value="SNF-like"/>
    <property type="match status" value="1"/>
</dbReference>
<dbReference type="PANTHER" id="PTHR42948">
    <property type="entry name" value="TRANSPORTER"/>
    <property type="match status" value="1"/>
</dbReference>
<evidence type="ECO:0000256" key="6">
    <source>
        <dbReference type="RuleBase" id="RU003732"/>
    </source>
</evidence>
<feature type="transmembrane region" description="Helical" evidence="8">
    <location>
        <begin position="330"/>
        <end position="355"/>
    </location>
</feature>
<dbReference type="PROSITE" id="PS00610">
    <property type="entry name" value="NA_NEUROTRAN_SYMP_1"/>
    <property type="match status" value="1"/>
</dbReference>
<comment type="subcellular location">
    <subcellularLocation>
        <location evidence="1">Membrane</location>
        <topology evidence="1">Multi-pass membrane protein</topology>
    </subcellularLocation>
</comment>
<protein>
    <recommendedName>
        <fullName evidence="6">Transporter</fullName>
    </recommendedName>
</protein>
<accession>M2WFB3</accession>
<feature type="transmembrane region" description="Helical" evidence="8">
    <location>
        <begin position="234"/>
        <end position="259"/>
    </location>
</feature>
<comment type="caution">
    <text evidence="9">The sequence shown here is derived from an EMBL/GenBank/DDBJ whole genome shotgun (WGS) entry which is preliminary data.</text>
</comment>
<evidence type="ECO:0000256" key="4">
    <source>
        <dbReference type="ARBA" id="ARBA00022989"/>
    </source>
</evidence>
<dbReference type="InterPro" id="IPR037272">
    <property type="entry name" value="SNS_sf"/>
</dbReference>
<keyword evidence="10" id="KW-1185">Reference proteome</keyword>
<keyword evidence="6" id="KW-0769">Symport</keyword>
<dbReference type="Proteomes" id="UP000009877">
    <property type="component" value="Unassembled WGS sequence"/>
</dbReference>
<dbReference type="PRINTS" id="PR00176">
    <property type="entry name" value="NANEUSMPORT"/>
</dbReference>
<dbReference type="EMBL" id="ANHZ02000004">
    <property type="protein sequence ID" value="EME37237.1"/>
    <property type="molecule type" value="Genomic_DNA"/>
</dbReference>
<feature type="transmembrane region" description="Helical" evidence="8">
    <location>
        <begin position="21"/>
        <end position="42"/>
    </location>
</feature>
<feature type="transmembrane region" description="Helical" evidence="8">
    <location>
        <begin position="271"/>
        <end position="296"/>
    </location>
</feature>
<feature type="transmembrane region" description="Helical" evidence="8">
    <location>
        <begin position="477"/>
        <end position="497"/>
    </location>
</feature>
<keyword evidence="3 6" id="KW-0812">Transmembrane</keyword>
<keyword evidence="4 8" id="KW-1133">Transmembrane helix</keyword>
<reference evidence="9 10" key="1">
    <citation type="journal article" date="2014" name="Genome Announc.">
        <title>Draft Genome Sequence of Kocuria palustris PEL.</title>
        <authorList>
            <person name="Sharma G."/>
            <person name="Khatri I."/>
            <person name="Subramanian S."/>
        </authorList>
    </citation>
    <scope>NUCLEOTIDE SEQUENCE [LARGE SCALE GENOMIC DNA]</scope>
    <source>
        <strain evidence="9 10">PEL</strain>
    </source>
</reference>
<dbReference type="CDD" id="cd10334">
    <property type="entry name" value="SLC6sbd_u1"/>
    <property type="match status" value="1"/>
</dbReference>
<sequence>MSSPNASATTEVRSSHEREAFSSRTVFILAAMGSAIGLGNIWRFPYIAYDNGGGAFMIPYLVALLSAGLPLLMLDYAVGHRFRASAPLAFRRLHPKAEVLGWWQLAICCVIAVYYAAILAWAGSYTIFSFTKAWGDDPEGFLMGQYLQVAETVAPSFDFVPQVLIGMILVWGVLIIVMSLGVQKGIGRFNVIFLPLLIVMFVVMVVISLTLDGAGTGLDALFTPDWSALSNPSVWMAAYGQIFFSLSVGFGIMVTYASYLKPKTDLTSSALVVGFANSSFEILAGIGVFAALGFMASASGVAVGDVATNGIGLAFIAFPTIISEAPAGTLIGVLFFGALTFAGFTSLISIVEVIIAGFQDKLGLTRVPAVLVVAVPLAIVSLALLPTTTGLSLLDVADAFVNNYGIMLVALVAVVLLTSGLTALPVLRDHLNSVSTFKLGRTWMLLVGGLGVVVLGYSLIGQLSVTLSEGYGGYPSWYVGVFGWGMALALPVLSWLMTRIPWSERSRASQQSPAPAILDSVLDRSLLGTSGHSPLQDGPRSPWAQGSEPGARTEIPAENEENVR</sequence>
<evidence type="ECO:0000256" key="8">
    <source>
        <dbReference type="SAM" id="Phobius"/>
    </source>
</evidence>
<evidence type="ECO:0000313" key="10">
    <source>
        <dbReference type="Proteomes" id="UP000009877"/>
    </source>
</evidence>
<organism evidence="9 10">
    <name type="scientific">Kocuria palustris PEL</name>
    <dbReference type="NCBI Taxonomy" id="1236550"/>
    <lineage>
        <taxon>Bacteria</taxon>
        <taxon>Bacillati</taxon>
        <taxon>Actinomycetota</taxon>
        <taxon>Actinomycetes</taxon>
        <taxon>Micrococcales</taxon>
        <taxon>Micrococcaceae</taxon>
        <taxon>Kocuria</taxon>
    </lineage>
</organism>
<comment type="similarity">
    <text evidence="6">Belongs to the sodium:neurotransmitter symporter (SNF) (TC 2.A.22) family.</text>
</comment>
<feature type="transmembrane region" description="Helical" evidence="8">
    <location>
        <begin position="54"/>
        <end position="78"/>
    </location>
</feature>
<dbReference type="AlphaFoldDB" id="M2WFB3"/>
<evidence type="ECO:0000256" key="7">
    <source>
        <dbReference type="SAM" id="MobiDB-lite"/>
    </source>
</evidence>
<feature type="transmembrane region" description="Helical" evidence="8">
    <location>
        <begin position="439"/>
        <end position="457"/>
    </location>
</feature>
<dbReference type="PANTHER" id="PTHR42948:SF1">
    <property type="entry name" value="TRANSPORTER"/>
    <property type="match status" value="1"/>
</dbReference>
<name>M2WFB3_9MICC</name>
<dbReference type="PROSITE" id="PS50267">
    <property type="entry name" value="NA_NEUROTRAN_SYMP_3"/>
    <property type="match status" value="1"/>
</dbReference>
<dbReference type="RefSeq" id="WP_006213731.1">
    <property type="nucleotide sequence ID" value="NZ_ANHZ02000004.1"/>
</dbReference>
<dbReference type="NCBIfam" id="NF037979">
    <property type="entry name" value="Na_transp"/>
    <property type="match status" value="1"/>
</dbReference>
<dbReference type="STRING" id="71999.KPaMU14_10235"/>
<keyword evidence="5 8" id="KW-0472">Membrane</keyword>
<evidence type="ECO:0000256" key="2">
    <source>
        <dbReference type="ARBA" id="ARBA00022448"/>
    </source>
</evidence>
<dbReference type="GO" id="GO:0015293">
    <property type="term" value="F:symporter activity"/>
    <property type="evidence" value="ECO:0007669"/>
    <property type="project" value="UniProtKB-KW"/>
</dbReference>
<evidence type="ECO:0000256" key="1">
    <source>
        <dbReference type="ARBA" id="ARBA00004141"/>
    </source>
</evidence>
<feature type="transmembrane region" description="Helical" evidence="8">
    <location>
        <begin position="159"/>
        <end position="180"/>
    </location>
</feature>
<evidence type="ECO:0000313" key="9">
    <source>
        <dbReference type="EMBL" id="EME37237.1"/>
    </source>
</evidence>
<feature type="transmembrane region" description="Helical" evidence="8">
    <location>
        <begin position="192"/>
        <end position="214"/>
    </location>
</feature>
<feature type="transmembrane region" description="Helical" evidence="8">
    <location>
        <begin position="99"/>
        <end position="122"/>
    </location>
</feature>
<feature type="region of interest" description="Disordered" evidence="7">
    <location>
        <begin position="528"/>
        <end position="564"/>
    </location>
</feature>